<dbReference type="InterPro" id="IPR034907">
    <property type="entry name" value="NDK-like_dom"/>
</dbReference>
<dbReference type="PaxDb" id="121845-A0A1S3DJH7"/>
<feature type="non-terminal residue" evidence="5">
    <location>
        <position position="1"/>
    </location>
</feature>
<comment type="caution">
    <text evidence="2">Lacks conserved residue(s) required for the propagation of feature annotation.</text>
</comment>
<accession>A0A1S3DJH7</accession>
<sequence length="246" mass="28527">KNIVQERSEAESVKLDGDEVPAPIVQNLHCYEYTLALVKPHAFRHVEDIEQTIQEKGFTIVKKKTFKFTPEQAAEFFITREERDPVKVPRLVCYMVSGPVRVMVLAKQKAIRRWLHLMGPVDPDKAKRIYPLSLRAKYGVNDIMNAIYGSRNEEEAARDIRFFFKDIIIEPSNAMESDISCEPSSNSFLAHKIYLREFVYPTLQKGLAELVRMKPAHSYEWFVNWLLENDPFSPKLKPCDLVKIPN</sequence>
<dbReference type="KEGG" id="dci:103519850"/>
<dbReference type="Pfam" id="PF05186">
    <property type="entry name" value="Dpy-30"/>
    <property type="match status" value="1"/>
</dbReference>
<evidence type="ECO:0000256" key="2">
    <source>
        <dbReference type="PROSITE-ProRule" id="PRU00706"/>
    </source>
</evidence>
<dbReference type="SMART" id="SM00562">
    <property type="entry name" value="NDK"/>
    <property type="match status" value="1"/>
</dbReference>
<protein>
    <submittedName>
        <fullName evidence="5">Nucleoside diphosphate kinase homolog 5-like</fullName>
    </submittedName>
</protein>
<feature type="domain" description="Nucleoside diphosphate kinase-like" evidence="3">
    <location>
        <begin position="31"/>
        <end position="171"/>
    </location>
</feature>
<evidence type="ECO:0000313" key="5">
    <source>
        <dbReference type="RefSeq" id="XP_008483159.1"/>
    </source>
</evidence>
<comment type="similarity">
    <text evidence="1 2">Belongs to the NDK family.</text>
</comment>
<dbReference type="GO" id="GO:1902176">
    <property type="term" value="P:negative regulation of oxidative stress-induced intrinsic apoptotic signaling pathway"/>
    <property type="evidence" value="ECO:0007669"/>
    <property type="project" value="TreeGrafter"/>
</dbReference>
<evidence type="ECO:0000259" key="3">
    <source>
        <dbReference type="SMART" id="SM00562"/>
    </source>
</evidence>
<dbReference type="PROSITE" id="PS51374">
    <property type="entry name" value="NDPK_LIKE"/>
    <property type="match status" value="1"/>
</dbReference>
<reference evidence="5" key="1">
    <citation type="submission" date="2025-08" db="UniProtKB">
        <authorList>
            <consortium name="RefSeq"/>
        </authorList>
    </citation>
    <scope>IDENTIFICATION</scope>
</reference>
<keyword evidence="4" id="KW-1185">Reference proteome</keyword>
<gene>
    <name evidence="5" type="primary">LOC103519850</name>
</gene>
<dbReference type="STRING" id="121845.A0A1S3DJH7"/>
<dbReference type="Gene3D" id="3.30.70.141">
    <property type="entry name" value="Nucleoside diphosphate kinase-like domain"/>
    <property type="match status" value="1"/>
</dbReference>
<name>A0A1S3DJH7_DIACI</name>
<dbReference type="SUPFAM" id="SSF54919">
    <property type="entry name" value="Nucleoside diphosphate kinase, NDK"/>
    <property type="match status" value="1"/>
</dbReference>
<dbReference type="GeneID" id="103519850"/>
<dbReference type="GO" id="GO:0005929">
    <property type="term" value="C:cilium"/>
    <property type="evidence" value="ECO:0007669"/>
    <property type="project" value="TreeGrafter"/>
</dbReference>
<dbReference type="InterPro" id="IPR007858">
    <property type="entry name" value="Dpy-30_motif"/>
</dbReference>
<evidence type="ECO:0000256" key="1">
    <source>
        <dbReference type="ARBA" id="ARBA00008142"/>
    </source>
</evidence>
<dbReference type="CDD" id="cd22970">
    <property type="entry name" value="DD_NDKH5-like"/>
    <property type="match status" value="1"/>
</dbReference>
<dbReference type="Proteomes" id="UP000079169">
    <property type="component" value="Unplaced"/>
</dbReference>
<dbReference type="InterPro" id="IPR036850">
    <property type="entry name" value="NDK-like_dom_sf"/>
</dbReference>
<evidence type="ECO:0000313" key="4">
    <source>
        <dbReference type="Proteomes" id="UP000079169"/>
    </source>
</evidence>
<organism evidence="4 5">
    <name type="scientific">Diaphorina citri</name>
    <name type="common">Asian citrus psyllid</name>
    <dbReference type="NCBI Taxonomy" id="121845"/>
    <lineage>
        <taxon>Eukaryota</taxon>
        <taxon>Metazoa</taxon>
        <taxon>Ecdysozoa</taxon>
        <taxon>Arthropoda</taxon>
        <taxon>Hexapoda</taxon>
        <taxon>Insecta</taxon>
        <taxon>Pterygota</taxon>
        <taxon>Neoptera</taxon>
        <taxon>Paraneoptera</taxon>
        <taxon>Hemiptera</taxon>
        <taxon>Sternorrhyncha</taxon>
        <taxon>Psylloidea</taxon>
        <taxon>Psyllidae</taxon>
        <taxon>Diaphorininae</taxon>
        <taxon>Diaphorina</taxon>
    </lineage>
</organism>
<dbReference type="PANTHER" id="PTHR46161:SF1">
    <property type="entry name" value="NUCLEOSIDE DIPHOSPHATE KINASE HOMOLOG 5"/>
    <property type="match status" value="1"/>
</dbReference>
<dbReference type="RefSeq" id="XP_008483159.1">
    <property type="nucleotide sequence ID" value="XM_008484937.3"/>
</dbReference>
<dbReference type="Pfam" id="PF00334">
    <property type="entry name" value="NDK"/>
    <property type="match status" value="1"/>
</dbReference>
<dbReference type="Gene3D" id="1.20.890.10">
    <property type="entry name" value="cAMP-dependent protein kinase regulatory subunit, dimerization-anchoring domain"/>
    <property type="match status" value="1"/>
</dbReference>
<dbReference type="PANTHER" id="PTHR46161">
    <property type="entry name" value="NUCLEOSIDE DIPHOSPHATE KINASE"/>
    <property type="match status" value="1"/>
</dbReference>
<proteinExistence type="inferred from homology"/>
<dbReference type="OMA" id="GHYGRHH"/>
<dbReference type="AlphaFoldDB" id="A0A1S3DJH7"/>
<dbReference type="GO" id="GO:0003341">
    <property type="term" value="P:cilium movement"/>
    <property type="evidence" value="ECO:0007669"/>
    <property type="project" value="TreeGrafter"/>
</dbReference>